<name>A0A160TJF4_9ZZZZ</name>
<evidence type="ECO:0000313" key="1">
    <source>
        <dbReference type="EMBL" id="CUS43369.1"/>
    </source>
</evidence>
<organism evidence="1">
    <name type="scientific">hydrothermal vent metagenome</name>
    <dbReference type="NCBI Taxonomy" id="652676"/>
    <lineage>
        <taxon>unclassified sequences</taxon>
        <taxon>metagenomes</taxon>
        <taxon>ecological metagenomes</taxon>
    </lineage>
</organism>
<dbReference type="InterPro" id="IPR016024">
    <property type="entry name" value="ARM-type_fold"/>
</dbReference>
<dbReference type="PANTHER" id="PTHR41291:SF1">
    <property type="entry name" value="DNA ALKYLATION REPAIR PROTEIN"/>
    <property type="match status" value="1"/>
</dbReference>
<dbReference type="SUPFAM" id="SSF48371">
    <property type="entry name" value="ARM repeat"/>
    <property type="match status" value="1"/>
</dbReference>
<evidence type="ECO:0008006" key="2">
    <source>
        <dbReference type="Google" id="ProtNLM"/>
    </source>
</evidence>
<sequence>MTADIIRDRVTNVLHALEHAASARVRDEMGPRFGIHSDKAMGVQMAAMQAIAKPLYPDHALACALWETGWYEARMVASMIDDPALVTPRQMDAWRADFDNWAIVDTVCAKLFDRVPHAFAKIDQWAALNDEFGRRAAFALLACRAIHRRGDDAEYRRGLVLIEACATDERNFVKKGVNWALRAMGLKASPALQTAARETAARLAASTDRTARWNGKDAMRAFAKADDRTSETSP</sequence>
<accession>A0A160TJF4</accession>
<proteinExistence type="predicted"/>
<dbReference type="CDD" id="cd06561">
    <property type="entry name" value="AlkD_like"/>
    <property type="match status" value="1"/>
</dbReference>
<reference evidence="1" key="1">
    <citation type="submission" date="2015-10" db="EMBL/GenBank/DDBJ databases">
        <authorList>
            <person name="Gilbert D.G."/>
        </authorList>
    </citation>
    <scope>NUCLEOTIDE SEQUENCE</scope>
</reference>
<dbReference type="Pfam" id="PF08713">
    <property type="entry name" value="DNA_alkylation"/>
    <property type="match status" value="1"/>
</dbReference>
<dbReference type="Gene3D" id="1.25.10.90">
    <property type="match status" value="1"/>
</dbReference>
<dbReference type="InterPro" id="IPR014825">
    <property type="entry name" value="DNA_alkylation"/>
</dbReference>
<protein>
    <recommendedName>
        <fullName evidence="2">DNA alkylation repair enzyme</fullName>
    </recommendedName>
</protein>
<gene>
    <name evidence="1" type="ORF">MGWOODY_Smn1707</name>
</gene>
<dbReference type="EMBL" id="CZQE01000042">
    <property type="protein sequence ID" value="CUS43369.1"/>
    <property type="molecule type" value="Genomic_DNA"/>
</dbReference>
<dbReference type="PANTHER" id="PTHR41291">
    <property type="entry name" value="DNA ALKYLATION REPAIR PROTEIN"/>
    <property type="match status" value="1"/>
</dbReference>
<dbReference type="AlphaFoldDB" id="A0A160TJF4"/>